<dbReference type="NCBIfam" id="NF000955">
    <property type="entry name" value="PRK00099.1-1"/>
    <property type="match status" value="1"/>
</dbReference>
<evidence type="ECO:0000256" key="4">
    <source>
        <dbReference type="ARBA" id="ARBA00022884"/>
    </source>
</evidence>
<dbReference type="CDD" id="cd05797">
    <property type="entry name" value="Ribosomal_L10"/>
    <property type="match status" value="1"/>
</dbReference>
<comment type="subunit">
    <text evidence="8">Part of the ribosomal stalk of the 50S ribosomal subunit. The N-terminus interacts with L11 and the large rRNA to form the base of the stalk. The C-terminus forms an elongated spine to which L12 dimers bind in a sequential fashion forming a multimeric L10(L12)X complex.</text>
</comment>
<keyword evidence="5 8" id="KW-0689">Ribosomal protein</keyword>
<dbReference type="RefSeq" id="WP_038499000.1">
    <property type="nucleotide sequence ID" value="NZ_CP008985.1"/>
</dbReference>
<dbReference type="AlphaFoldDB" id="A0A088NBB5"/>
<evidence type="ECO:0000256" key="8">
    <source>
        <dbReference type="HAMAP-Rule" id="MF_00362"/>
    </source>
</evidence>
<evidence type="ECO:0000313" key="9">
    <source>
        <dbReference type="EMBL" id="AIN47418.1"/>
    </source>
</evidence>
<dbReference type="InterPro" id="IPR047865">
    <property type="entry name" value="Ribosomal_uL10_bac_type"/>
</dbReference>
<dbReference type="OrthoDB" id="9808307at2"/>
<dbReference type="Gene3D" id="3.30.70.1730">
    <property type="match status" value="1"/>
</dbReference>
<evidence type="ECO:0000256" key="7">
    <source>
        <dbReference type="ARBA" id="ARBA00035202"/>
    </source>
</evidence>
<evidence type="ECO:0000256" key="2">
    <source>
        <dbReference type="ARBA" id="ARBA00008889"/>
    </source>
</evidence>
<evidence type="ECO:0000256" key="5">
    <source>
        <dbReference type="ARBA" id="ARBA00022980"/>
    </source>
</evidence>
<dbReference type="SUPFAM" id="SSF160369">
    <property type="entry name" value="Ribosomal protein L10-like"/>
    <property type="match status" value="1"/>
</dbReference>
<keyword evidence="6 8" id="KW-0687">Ribonucleoprotein</keyword>
<keyword evidence="4 8" id="KW-0694">RNA-binding</keyword>
<evidence type="ECO:0000256" key="6">
    <source>
        <dbReference type="ARBA" id="ARBA00023274"/>
    </source>
</evidence>
<dbReference type="GO" id="GO:0005840">
    <property type="term" value="C:ribosome"/>
    <property type="evidence" value="ECO:0007669"/>
    <property type="project" value="UniProtKB-KW"/>
</dbReference>
<comment type="function">
    <text evidence="1 8">Forms part of the ribosomal stalk, playing a central role in the interaction of the ribosome with GTP-bound translation factors.</text>
</comment>
<comment type="similarity">
    <text evidence="2 8">Belongs to the universal ribosomal protein uL10 family.</text>
</comment>
<dbReference type="InterPro" id="IPR022973">
    <property type="entry name" value="Ribosomal_uL10_bac"/>
</dbReference>
<gene>
    <name evidence="8" type="primary">rplJ</name>
    <name evidence="9" type="ORF">IM45_1101</name>
</gene>
<dbReference type="KEGG" id="bcib:IM45_1101"/>
<keyword evidence="3 8" id="KW-0699">rRNA-binding</keyword>
<dbReference type="HAMAP" id="MF_00362">
    <property type="entry name" value="Ribosomal_uL10"/>
    <property type="match status" value="1"/>
</dbReference>
<evidence type="ECO:0000256" key="3">
    <source>
        <dbReference type="ARBA" id="ARBA00022730"/>
    </source>
</evidence>
<dbReference type="Pfam" id="PF00466">
    <property type="entry name" value="Ribosomal_L10"/>
    <property type="match status" value="1"/>
</dbReference>
<accession>A0A088NBB5</accession>
<dbReference type="GO" id="GO:0070180">
    <property type="term" value="F:large ribosomal subunit rRNA binding"/>
    <property type="evidence" value="ECO:0007669"/>
    <property type="project" value="UniProtKB-UniRule"/>
</dbReference>
<proteinExistence type="inferred from homology"/>
<sequence length="166" mass="18243">MALNLQDKQAIVAKVKKLAKDALSAVVADYRGIPVNEMTKLRTAGRTMGVNMLVVRNTMMYRVVENTHFASLKETFFGPTLIAFSTQHPGAAARLFKSFAKDNTTFHIKAAAFEGRIIPGSQIDQLATLPTYEEAIANMMFTLKEASLGKLARILMALSHQKQKAA</sequence>
<name>A0A088NBB5_9GAMM</name>
<dbReference type="InterPro" id="IPR001790">
    <property type="entry name" value="Ribosomal_uL10"/>
</dbReference>
<protein>
    <recommendedName>
        <fullName evidence="7 8">Large ribosomal subunit protein uL10</fullName>
    </recommendedName>
</protein>
<dbReference type="InterPro" id="IPR043141">
    <property type="entry name" value="Ribosomal_uL10-like_sf"/>
</dbReference>
<dbReference type="eggNOG" id="COG0244">
    <property type="taxonomic scope" value="Bacteria"/>
</dbReference>
<dbReference type="Proteomes" id="UP000067325">
    <property type="component" value="Chromosome"/>
</dbReference>
<dbReference type="Gene3D" id="6.10.250.2350">
    <property type="match status" value="1"/>
</dbReference>
<organism evidence="9 10">
    <name type="scientific">Candidatus Palibaumannia cicadellinicola</name>
    <dbReference type="NCBI Taxonomy" id="186490"/>
    <lineage>
        <taxon>Bacteria</taxon>
        <taxon>Pseudomonadati</taxon>
        <taxon>Pseudomonadota</taxon>
        <taxon>Gammaproteobacteria</taxon>
        <taxon>Candidatus Palibaumannia</taxon>
    </lineage>
</organism>
<dbReference type="GO" id="GO:0006412">
    <property type="term" value="P:translation"/>
    <property type="evidence" value="ECO:0007669"/>
    <property type="project" value="UniProtKB-UniRule"/>
</dbReference>
<evidence type="ECO:0000313" key="10">
    <source>
        <dbReference type="Proteomes" id="UP000067325"/>
    </source>
</evidence>
<evidence type="ECO:0000256" key="1">
    <source>
        <dbReference type="ARBA" id="ARBA00002633"/>
    </source>
</evidence>
<reference evidence="9 10" key="1">
    <citation type="journal article" date="2014" name="MBio">
        <title>Differential genome evolution between companion symbionts in an insect-bacterial symbiosis.</title>
        <authorList>
            <person name="Bennett G.M."/>
            <person name="McCutcheon J.P."/>
            <person name="MacDonald B.R."/>
            <person name="Romanovicz D."/>
            <person name="Moran N.A."/>
        </authorList>
    </citation>
    <scope>NUCLEOTIDE SEQUENCE [LARGE SCALE GENOMIC DNA]</scope>
    <source>
        <strain evidence="9 10">BGSS</strain>
    </source>
</reference>
<dbReference type="GO" id="GO:1990904">
    <property type="term" value="C:ribonucleoprotein complex"/>
    <property type="evidence" value="ECO:0007669"/>
    <property type="project" value="UniProtKB-KW"/>
</dbReference>
<dbReference type="PANTHER" id="PTHR11560">
    <property type="entry name" value="39S RIBOSOMAL PROTEIN L10, MITOCHONDRIAL"/>
    <property type="match status" value="1"/>
</dbReference>
<dbReference type="FunFam" id="3.30.70.1730:FF:000001">
    <property type="entry name" value="50S ribosomal protein L10"/>
    <property type="match status" value="1"/>
</dbReference>
<dbReference type="EMBL" id="CP008985">
    <property type="protein sequence ID" value="AIN47418.1"/>
    <property type="molecule type" value="Genomic_DNA"/>
</dbReference>